<dbReference type="OrthoDB" id="3806176at2"/>
<evidence type="ECO:0000313" key="3">
    <source>
        <dbReference type="Proteomes" id="UP000243342"/>
    </source>
</evidence>
<sequence>MGNGSVDGESGGSGGPERADGAGRTAAAAADDVLALLSDLLPVLAPHALLDREERRLVLLVDGAHATVDLEPLLSACRGRPQHTWPRRVEEWLAATAEGSAAALRERRRLGGDVESRLRVRLVPPLPGPERRRLMCLPYGPLLDVVIHLDHPAEPGPLSRERAVQLALADPGEAAITGTLRREVPTFSVHDEPLGGTGEDGDRVRVVARDGNPYVTGVLFDLERFVPAEERPRGLLVGLPCHSRVLLYAVRGEALLRVAPVMAAQVREEFDAAPDGCDPRLFWWHEDRLYELRRGRLTGRPRVPWALRSLLR</sequence>
<gene>
    <name evidence="2" type="ORF">BIV57_03320</name>
</gene>
<proteinExistence type="predicted"/>
<organism evidence="2 3">
    <name type="scientific">Mangrovactinospora gilvigrisea</name>
    <dbReference type="NCBI Taxonomy" id="1428644"/>
    <lineage>
        <taxon>Bacteria</taxon>
        <taxon>Bacillati</taxon>
        <taxon>Actinomycetota</taxon>
        <taxon>Actinomycetes</taxon>
        <taxon>Kitasatosporales</taxon>
        <taxon>Streptomycetaceae</taxon>
        <taxon>Mangrovactinospora</taxon>
    </lineage>
</organism>
<feature type="compositionally biased region" description="Gly residues" evidence="1">
    <location>
        <begin position="1"/>
        <end position="15"/>
    </location>
</feature>
<dbReference type="AlphaFoldDB" id="A0A1J7BJU7"/>
<comment type="caution">
    <text evidence="2">The sequence shown here is derived from an EMBL/GenBank/DDBJ whole genome shotgun (WGS) entry which is preliminary data.</text>
</comment>
<reference evidence="2 3" key="1">
    <citation type="submission" date="2016-10" db="EMBL/GenBank/DDBJ databases">
        <title>Genome sequence of Streptomyces gilvigriseus MUSC 26.</title>
        <authorList>
            <person name="Lee L.-H."/>
            <person name="Ser H.-L."/>
        </authorList>
    </citation>
    <scope>NUCLEOTIDE SEQUENCE [LARGE SCALE GENOMIC DNA]</scope>
    <source>
        <strain evidence="2 3">MUSC 26</strain>
    </source>
</reference>
<evidence type="ECO:0000313" key="2">
    <source>
        <dbReference type="EMBL" id="OIV38910.1"/>
    </source>
</evidence>
<protein>
    <submittedName>
        <fullName evidence="2">Uncharacterized protein</fullName>
    </submittedName>
</protein>
<feature type="region of interest" description="Disordered" evidence="1">
    <location>
        <begin position="1"/>
        <end position="24"/>
    </location>
</feature>
<keyword evidence="3" id="KW-1185">Reference proteome</keyword>
<dbReference type="Proteomes" id="UP000243342">
    <property type="component" value="Unassembled WGS sequence"/>
</dbReference>
<accession>A0A1J7BJU7</accession>
<evidence type="ECO:0000256" key="1">
    <source>
        <dbReference type="SAM" id="MobiDB-lite"/>
    </source>
</evidence>
<dbReference type="EMBL" id="MLCF01000010">
    <property type="protein sequence ID" value="OIV38910.1"/>
    <property type="molecule type" value="Genomic_DNA"/>
</dbReference>
<name>A0A1J7BJU7_9ACTN</name>
<dbReference type="RefSeq" id="WP_071655120.1">
    <property type="nucleotide sequence ID" value="NZ_MLCF01000010.1"/>
</dbReference>